<keyword evidence="2 4" id="KW-0238">DNA-binding</keyword>
<evidence type="ECO:0000313" key="6">
    <source>
        <dbReference type="EMBL" id="MBB6499155.1"/>
    </source>
</evidence>
<dbReference type="Gene3D" id="1.10.357.10">
    <property type="entry name" value="Tetracycline Repressor, domain 2"/>
    <property type="match status" value="1"/>
</dbReference>
<dbReference type="Pfam" id="PF16925">
    <property type="entry name" value="TetR_C_13"/>
    <property type="match status" value="1"/>
</dbReference>
<dbReference type="InterPro" id="IPR011075">
    <property type="entry name" value="TetR_C"/>
</dbReference>
<dbReference type="Proteomes" id="UP000521017">
    <property type="component" value="Unassembled WGS sequence"/>
</dbReference>
<evidence type="ECO:0000259" key="5">
    <source>
        <dbReference type="PROSITE" id="PS50977"/>
    </source>
</evidence>
<sequence length="198" mass="21924">MLSKSDRTKQFIVEKSAPIFNTKGYAATSMTDILKATGLTKGGIYGNFNSKDDIAVEAFDYSYTKIKEALLYSIKQEKTATGKLISILEFYHNFTITPAVEGGCPVLNTAIDADDNIPFMKQRAAQALNEMLGSLTYIIQKGIDSAEFKLTINAAHEALLFYATIEGGIMMSKLTDKPDVLNNILKNLKEQIENRYKA</sequence>
<dbReference type="AlphaFoldDB" id="A0A7X0J1E7"/>
<protein>
    <submittedName>
        <fullName evidence="6">AcrR family transcriptional regulator</fullName>
    </submittedName>
</protein>
<dbReference type="InterPro" id="IPR001647">
    <property type="entry name" value="HTH_TetR"/>
</dbReference>
<evidence type="ECO:0000313" key="7">
    <source>
        <dbReference type="Proteomes" id="UP000521017"/>
    </source>
</evidence>
<dbReference type="SUPFAM" id="SSF46689">
    <property type="entry name" value="Homeodomain-like"/>
    <property type="match status" value="1"/>
</dbReference>
<evidence type="ECO:0000256" key="2">
    <source>
        <dbReference type="ARBA" id="ARBA00023125"/>
    </source>
</evidence>
<dbReference type="PROSITE" id="PS50977">
    <property type="entry name" value="HTH_TETR_2"/>
    <property type="match status" value="1"/>
</dbReference>
<dbReference type="Pfam" id="PF00440">
    <property type="entry name" value="TetR_N"/>
    <property type="match status" value="1"/>
</dbReference>
<feature type="domain" description="HTH tetR-type" evidence="5">
    <location>
        <begin position="6"/>
        <end position="66"/>
    </location>
</feature>
<dbReference type="EMBL" id="JACHCC010000003">
    <property type="protein sequence ID" value="MBB6499155.1"/>
    <property type="molecule type" value="Genomic_DNA"/>
</dbReference>
<proteinExistence type="predicted"/>
<evidence type="ECO:0000256" key="1">
    <source>
        <dbReference type="ARBA" id="ARBA00023015"/>
    </source>
</evidence>
<accession>A0A7X0J1E7</accession>
<feature type="DNA-binding region" description="H-T-H motif" evidence="4">
    <location>
        <begin position="29"/>
        <end position="48"/>
    </location>
</feature>
<dbReference type="PANTHER" id="PTHR47506:SF3">
    <property type="entry name" value="HTH-TYPE TRANSCRIPTIONAL REGULATOR LMRA"/>
    <property type="match status" value="1"/>
</dbReference>
<evidence type="ECO:0000256" key="4">
    <source>
        <dbReference type="PROSITE-ProRule" id="PRU00335"/>
    </source>
</evidence>
<organism evidence="6 7">
    <name type="scientific">Pedobacter cryoconitis</name>
    <dbReference type="NCBI Taxonomy" id="188932"/>
    <lineage>
        <taxon>Bacteria</taxon>
        <taxon>Pseudomonadati</taxon>
        <taxon>Bacteroidota</taxon>
        <taxon>Sphingobacteriia</taxon>
        <taxon>Sphingobacteriales</taxon>
        <taxon>Sphingobacteriaceae</taxon>
        <taxon>Pedobacter</taxon>
    </lineage>
</organism>
<dbReference type="SUPFAM" id="SSF48498">
    <property type="entry name" value="Tetracyclin repressor-like, C-terminal domain"/>
    <property type="match status" value="1"/>
</dbReference>
<dbReference type="InterPro" id="IPR036271">
    <property type="entry name" value="Tet_transcr_reg_TetR-rel_C_sf"/>
</dbReference>
<dbReference type="PANTHER" id="PTHR47506">
    <property type="entry name" value="TRANSCRIPTIONAL REGULATORY PROTEIN"/>
    <property type="match status" value="1"/>
</dbReference>
<dbReference type="InterPro" id="IPR009057">
    <property type="entry name" value="Homeodomain-like_sf"/>
</dbReference>
<name>A0A7X0J1E7_9SPHI</name>
<dbReference type="PRINTS" id="PR00455">
    <property type="entry name" value="HTHTETR"/>
</dbReference>
<gene>
    <name evidence="6" type="ORF">HDF25_001296</name>
</gene>
<keyword evidence="3" id="KW-0804">Transcription</keyword>
<dbReference type="GO" id="GO:0003677">
    <property type="term" value="F:DNA binding"/>
    <property type="evidence" value="ECO:0007669"/>
    <property type="project" value="UniProtKB-UniRule"/>
</dbReference>
<comment type="caution">
    <text evidence="6">The sequence shown here is derived from an EMBL/GenBank/DDBJ whole genome shotgun (WGS) entry which is preliminary data.</text>
</comment>
<evidence type="ECO:0000256" key="3">
    <source>
        <dbReference type="ARBA" id="ARBA00023163"/>
    </source>
</evidence>
<keyword evidence="1" id="KW-0805">Transcription regulation</keyword>
<dbReference type="RefSeq" id="WP_184623898.1">
    <property type="nucleotide sequence ID" value="NZ_JACHCC010000003.1"/>
</dbReference>
<reference evidence="6 7" key="1">
    <citation type="submission" date="2020-08" db="EMBL/GenBank/DDBJ databases">
        <title>Genomic Encyclopedia of Type Strains, Phase IV (KMG-V): Genome sequencing to study the core and pangenomes of soil and plant-associated prokaryotes.</title>
        <authorList>
            <person name="Whitman W."/>
        </authorList>
    </citation>
    <scope>NUCLEOTIDE SEQUENCE [LARGE SCALE GENOMIC DNA]</scope>
    <source>
        <strain evidence="6 7">M2T3</strain>
    </source>
</reference>